<keyword evidence="3" id="KW-0378">Hydrolase</keyword>
<name>A0A443Q6R2_9ACAR</name>
<dbReference type="InterPro" id="IPR050654">
    <property type="entry name" value="AChE-related_enzymes"/>
</dbReference>
<dbReference type="InterPro" id="IPR029058">
    <property type="entry name" value="AB_hydrolase_fold"/>
</dbReference>
<protein>
    <submittedName>
        <fullName evidence="6">Acetylcholinesterase-1-like protein</fullName>
    </submittedName>
</protein>
<evidence type="ECO:0000256" key="2">
    <source>
        <dbReference type="ARBA" id="ARBA00022487"/>
    </source>
</evidence>
<keyword evidence="4" id="KW-0325">Glycoprotein</keyword>
<evidence type="ECO:0000256" key="3">
    <source>
        <dbReference type="ARBA" id="ARBA00022801"/>
    </source>
</evidence>
<dbReference type="AlphaFoldDB" id="A0A443Q6R2"/>
<dbReference type="EMBL" id="NCKU01019630">
    <property type="protein sequence ID" value="RWR98703.1"/>
    <property type="molecule type" value="Genomic_DNA"/>
</dbReference>
<evidence type="ECO:0000256" key="1">
    <source>
        <dbReference type="ARBA" id="ARBA00005964"/>
    </source>
</evidence>
<evidence type="ECO:0000313" key="7">
    <source>
        <dbReference type="Proteomes" id="UP000285301"/>
    </source>
</evidence>
<dbReference type="Pfam" id="PF00135">
    <property type="entry name" value="COesterase"/>
    <property type="match status" value="1"/>
</dbReference>
<reference evidence="6 7" key="1">
    <citation type="journal article" date="2018" name="Gigascience">
        <title>Genomes of trombidid mites reveal novel predicted allergens and laterally-transferred genes associated with secondary metabolism.</title>
        <authorList>
            <person name="Dong X."/>
            <person name="Chaisiri K."/>
            <person name="Xia D."/>
            <person name="Armstrong S.D."/>
            <person name="Fang Y."/>
            <person name="Donnelly M.J."/>
            <person name="Kadowaki T."/>
            <person name="McGarry J.W."/>
            <person name="Darby A.C."/>
            <person name="Makepeace B.L."/>
        </authorList>
    </citation>
    <scope>NUCLEOTIDE SEQUENCE [LARGE SCALE GENOMIC DNA]</scope>
    <source>
        <strain evidence="6">UoL-WK</strain>
    </source>
</reference>
<dbReference type="GO" id="GO:0006581">
    <property type="term" value="P:acetylcholine catabolic process"/>
    <property type="evidence" value="ECO:0007669"/>
    <property type="project" value="TreeGrafter"/>
</dbReference>
<dbReference type="Gene3D" id="3.40.50.1820">
    <property type="entry name" value="alpha/beta hydrolase"/>
    <property type="match status" value="1"/>
</dbReference>
<dbReference type="GO" id="GO:0005615">
    <property type="term" value="C:extracellular space"/>
    <property type="evidence" value="ECO:0007669"/>
    <property type="project" value="TreeGrafter"/>
</dbReference>
<dbReference type="GO" id="GO:0003990">
    <property type="term" value="F:acetylcholinesterase activity"/>
    <property type="evidence" value="ECO:0007669"/>
    <property type="project" value="TreeGrafter"/>
</dbReference>
<dbReference type="InterPro" id="IPR002018">
    <property type="entry name" value="CarbesteraseB"/>
</dbReference>
<dbReference type="GO" id="GO:0019695">
    <property type="term" value="P:choline metabolic process"/>
    <property type="evidence" value="ECO:0007669"/>
    <property type="project" value="TreeGrafter"/>
</dbReference>
<feature type="non-terminal residue" evidence="6">
    <location>
        <position position="152"/>
    </location>
</feature>
<evidence type="ECO:0000256" key="4">
    <source>
        <dbReference type="ARBA" id="ARBA00023180"/>
    </source>
</evidence>
<sequence length="152" mass="17099">MRRAILQSGSPFYPQVLENQDLSLKRALQFVEKAGCVNKSRATVLKPNSAVACLQKLDAYLLAKINDEMIDGFQPPFGVTLGNDFLPRNPYQAIHDIDFFNQHEILIGSTRDEGSFFLHWTFPEIFDISAPKNVSVNDAIKLIEIAFKSVPD</sequence>
<comment type="similarity">
    <text evidence="1">Belongs to the type-B carboxylesterase/lipase family.</text>
</comment>
<dbReference type="SUPFAM" id="SSF53474">
    <property type="entry name" value="alpha/beta-Hydrolases"/>
    <property type="match status" value="1"/>
</dbReference>
<evidence type="ECO:0000259" key="5">
    <source>
        <dbReference type="Pfam" id="PF00135"/>
    </source>
</evidence>
<comment type="caution">
    <text evidence="6">The sequence shown here is derived from an EMBL/GenBank/DDBJ whole genome shotgun (WGS) entry which is preliminary data.</text>
</comment>
<dbReference type="STRING" id="1965070.A0A443Q6R2"/>
<gene>
    <name evidence="6" type="ORF">B4U79_17127</name>
</gene>
<dbReference type="Proteomes" id="UP000285301">
    <property type="component" value="Unassembled WGS sequence"/>
</dbReference>
<organism evidence="6 7">
    <name type="scientific">Dinothrombium tinctorium</name>
    <dbReference type="NCBI Taxonomy" id="1965070"/>
    <lineage>
        <taxon>Eukaryota</taxon>
        <taxon>Metazoa</taxon>
        <taxon>Ecdysozoa</taxon>
        <taxon>Arthropoda</taxon>
        <taxon>Chelicerata</taxon>
        <taxon>Arachnida</taxon>
        <taxon>Acari</taxon>
        <taxon>Acariformes</taxon>
        <taxon>Trombidiformes</taxon>
        <taxon>Prostigmata</taxon>
        <taxon>Anystina</taxon>
        <taxon>Parasitengona</taxon>
        <taxon>Trombidioidea</taxon>
        <taxon>Trombidiidae</taxon>
        <taxon>Dinothrombium</taxon>
    </lineage>
</organism>
<dbReference type="PANTHER" id="PTHR43918:SF4">
    <property type="entry name" value="CARBOXYLIC ESTER HYDROLASE"/>
    <property type="match status" value="1"/>
</dbReference>
<accession>A0A443Q6R2</accession>
<dbReference type="PANTHER" id="PTHR43918">
    <property type="entry name" value="ACETYLCHOLINESTERASE"/>
    <property type="match status" value="1"/>
</dbReference>
<dbReference type="GO" id="GO:0005886">
    <property type="term" value="C:plasma membrane"/>
    <property type="evidence" value="ECO:0007669"/>
    <property type="project" value="TreeGrafter"/>
</dbReference>
<keyword evidence="7" id="KW-1185">Reference proteome</keyword>
<feature type="domain" description="Carboxylesterase type B" evidence="5">
    <location>
        <begin position="2"/>
        <end position="126"/>
    </location>
</feature>
<dbReference type="OrthoDB" id="408631at2759"/>
<evidence type="ECO:0000313" key="6">
    <source>
        <dbReference type="EMBL" id="RWR98703.1"/>
    </source>
</evidence>
<keyword evidence="2" id="KW-0719">Serine esterase</keyword>
<proteinExistence type="inferred from homology"/>